<evidence type="ECO:0000256" key="2">
    <source>
        <dbReference type="ARBA" id="ARBA00008038"/>
    </source>
</evidence>
<feature type="transmembrane region" description="Helical" evidence="8">
    <location>
        <begin position="146"/>
        <end position="167"/>
    </location>
</feature>
<keyword evidence="3" id="KW-0813">Transport</keyword>
<dbReference type="GO" id="GO:0071978">
    <property type="term" value="P:bacterial-type flagellum-dependent swarming motility"/>
    <property type="evidence" value="ECO:0007669"/>
    <property type="project" value="InterPro"/>
</dbReference>
<accession>A0A0P6WY20</accession>
<evidence type="ECO:0000259" key="9">
    <source>
        <dbReference type="Pfam" id="PF01618"/>
    </source>
</evidence>
<evidence type="ECO:0000256" key="8">
    <source>
        <dbReference type="SAM" id="Phobius"/>
    </source>
</evidence>
<evidence type="ECO:0000256" key="4">
    <source>
        <dbReference type="ARBA" id="ARBA00022475"/>
    </source>
</evidence>
<sequence length="262" mass="27932">MDLSTIVGLILALVILVIVLIMDGGSPAELFAHPSAIILIVGGSLMATTVASPLEVMLRIPKMLMISAKDEKFDIQGAIERIASMADKARRDGLLALEEESKKIDDAFLKRGIMMVVDGVDPSQVKAILMANITQMKNRHKAGYEMFAAAGAFAPTFGIIGTVMGLISVLKQLDDPNKLATSIAGAFLATLWGLLMANLIYLPMGGKLKAKSTAEVNYRVMLMEGILAIQAGENPRIIREKLGSYLPPAVLAKAESAAPEKA</sequence>
<evidence type="ECO:0000313" key="10">
    <source>
        <dbReference type="EMBL" id="KPL71431.1"/>
    </source>
</evidence>
<protein>
    <recommendedName>
        <fullName evidence="9">MotA/TolQ/ExbB proton channel domain-containing protein</fullName>
    </recommendedName>
</protein>
<dbReference type="OrthoDB" id="9806929at2"/>
<dbReference type="RefSeq" id="WP_075064291.1">
    <property type="nucleotide sequence ID" value="NZ_LGCL01000041.1"/>
</dbReference>
<feature type="domain" description="MotA/TolQ/ExbB proton channel" evidence="9">
    <location>
        <begin position="101"/>
        <end position="218"/>
    </location>
</feature>
<dbReference type="STRING" id="1134406.ADN00_17230"/>
<dbReference type="GO" id="GO:0006935">
    <property type="term" value="P:chemotaxis"/>
    <property type="evidence" value="ECO:0007669"/>
    <property type="project" value="InterPro"/>
</dbReference>
<keyword evidence="4" id="KW-1003">Cell membrane</keyword>
<dbReference type="GO" id="GO:0005886">
    <property type="term" value="C:plasma membrane"/>
    <property type="evidence" value="ECO:0007669"/>
    <property type="project" value="UniProtKB-SubCell"/>
</dbReference>
<comment type="caution">
    <text evidence="10">The sequence shown here is derived from an EMBL/GenBank/DDBJ whole genome shotgun (WGS) entry which is preliminary data.</text>
</comment>
<dbReference type="InterPro" id="IPR000540">
    <property type="entry name" value="Flag_MotA_CS"/>
</dbReference>
<evidence type="ECO:0000256" key="6">
    <source>
        <dbReference type="ARBA" id="ARBA00022989"/>
    </source>
</evidence>
<organism evidence="10 11">
    <name type="scientific">Ornatilinea apprima</name>
    <dbReference type="NCBI Taxonomy" id="1134406"/>
    <lineage>
        <taxon>Bacteria</taxon>
        <taxon>Bacillati</taxon>
        <taxon>Chloroflexota</taxon>
        <taxon>Anaerolineae</taxon>
        <taxon>Anaerolineales</taxon>
        <taxon>Anaerolineaceae</taxon>
        <taxon>Ornatilinea</taxon>
    </lineage>
</organism>
<dbReference type="AlphaFoldDB" id="A0A0P6WY20"/>
<keyword evidence="5 8" id="KW-0812">Transmembrane</keyword>
<keyword evidence="6 8" id="KW-1133">Transmembrane helix</keyword>
<keyword evidence="7 8" id="KW-0472">Membrane</keyword>
<feature type="transmembrane region" description="Helical" evidence="8">
    <location>
        <begin position="36"/>
        <end position="58"/>
    </location>
</feature>
<evidence type="ECO:0000256" key="3">
    <source>
        <dbReference type="ARBA" id="ARBA00022448"/>
    </source>
</evidence>
<dbReference type="InterPro" id="IPR047055">
    <property type="entry name" value="MotA-like"/>
</dbReference>
<dbReference type="Proteomes" id="UP000050417">
    <property type="component" value="Unassembled WGS sequence"/>
</dbReference>
<dbReference type="PANTHER" id="PTHR30433">
    <property type="entry name" value="CHEMOTAXIS PROTEIN MOTA"/>
    <property type="match status" value="1"/>
</dbReference>
<comment type="similarity">
    <text evidence="2">Belongs to the MotA family.</text>
</comment>
<dbReference type="PATRIC" id="fig|1134406.4.peg.508"/>
<name>A0A0P6WY20_9CHLR</name>
<reference evidence="10 11" key="1">
    <citation type="submission" date="2015-07" db="EMBL/GenBank/DDBJ databases">
        <title>Genome sequence of Ornatilinea apprima DSM 23815.</title>
        <authorList>
            <person name="Hemp J."/>
            <person name="Ward L.M."/>
            <person name="Pace L.A."/>
            <person name="Fischer W.W."/>
        </authorList>
    </citation>
    <scope>NUCLEOTIDE SEQUENCE [LARGE SCALE GENOMIC DNA]</scope>
    <source>
        <strain evidence="10 11">P3M-1</strain>
    </source>
</reference>
<feature type="transmembrane region" description="Helical" evidence="8">
    <location>
        <begin position="7"/>
        <end position="24"/>
    </location>
</feature>
<comment type="subcellular location">
    <subcellularLocation>
        <location evidence="1">Cell membrane</location>
        <topology evidence="1">Multi-pass membrane protein</topology>
    </subcellularLocation>
</comment>
<dbReference type="PROSITE" id="PS01307">
    <property type="entry name" value="MOTA"/>
    <property type="match status" value="1"/>
</dbReference>
<proteinExistence type="inferred from homology"/>
<evidence type="ECO:0000256" key="1">
    <source>
        <dbReference type="ARBA" id="ARBA00004651"/>
    </source>
</evidence>
<evidence type="ECO:0000256" key="7">
    <source>
        <dbReference type="ARBA" id="ARBA00023136"/>
    </source>
</evidence>
<evidence type="ECO:0000313" key="11">
    <source>
        <dbReference type="Proteomes" id="UP000050417"/>
    </source>
</evidence>
<dbReference type="Pfam" id="PF01618">
    <property type="entry name" value="MotA_ExbB"/>
    <property type="match status" value="1"/>
</dbReference>
<evidence type="ECO:0000256" key="5">
    <source>
        <dbReference type="ARBA" id="ARBA00022692"/>
    </source>
</evidence>
<keyword evidence="11" id="KW-1185">Reference proteome</keyword>
<feature type="transmembrane region" description="Helical" evidence="8">
    <location>
        <begin position="179"/>
        <end position="202"/>
    </location>
</feature>
<gene>
    <name evidence="10" type="ORF">ADN00_17230</name>
</gene>
<dbReference type="EMBL" id="LGCL01000041">
    <property type="protein sequence ID" value="KPL71431.1"/>
    <property type="molecule type" value="Genomic_DNA"/>
</dbReference>
<dbReference type="InterPro" id="IPR002898">
    <property type="entry name" value="MotA_ExbB_proton_chnl"/>
</dbReference>